<dbReference type="EMBL" id="MT144116">
    <property type="protein sequence ID" value="QJA49066.1"/>
    <property type="molecule type" value="Genomic_DNA"/>
</dbReference>
<dbReference type="AlphaFoldDB" id="A0A6H1ZMB1"/>
<reference evidence="1" key="1">
    <citation type="submission" date="2020-03" db="EMBL/GenBank/DDBJ databases">
        <title>The deep terrestrial virosphere.</title>
        <authorList>
            <person name="Holmfeldt K."/>
            <person name="Nilsson E."/>
            <person name="Simone D."/>
            <person name="Lopez-Fernandez M."/>
            <person name="Wu X."/>
            <person name="de Brujin I."/>
            <person name="Lundin D."/>
            <person name="Andersson A."/>
            <person name="Bertilsson S."/>
            <person name="Dopson M."/>
        </authorList>
    </citation>
    <scope>NUCLEOTIDE SEQUENCE</scope>
    <source>
        <strain evidence="1">TM448A01222</strain>
    </source>
</reference>
<organism evidence="1">
    <name type="scientific">viral metagenome</name>
    <dbReference type="NCBI Taxonomy" id="1070528"/>
    <lineage>
        <taxon>unclassified sequences</taxon>
        <taxon>metagenomes</taxon>
        <taxon>organismal metagenomes</taxon>
    </lineage>
</organism>
<protein>
    <submittedName>
        <fullName evidence="1">Uncharacterized protein</fullName>
    </submittedName>
</protein>
<name>A0A6H1ZMB1_9ZZZZ</name>
<accession>A0A6H1ZMB1</accession>
<proteinExistence type="predicted"/>
<sequence>MNKKIKCKGCSKIFEKRLLSRKGYCIICATKRMSAAGYQLKVKEGEFYEKWKTNWEKGIKKYLKGKK</sequence>
<evidence type="ECO:0000313" key="1">
    <source>
        <dbReference type="EMBL" id="QJA49066.1"/>
    </source>
</evidence>
<gene>
    <name evidence="1" type="ORF">TM448A01222_0004</name>
</gene>